<proteinExistence type="predicted"/>
<comment type="caution">
    <text evidence="2">The sequence shown here is derived from an EMBL/GenBank/DDBJ whole genome shotgun (WGS) entry which is preliminary data.</text>
</comment>
<reference evidence="2 3" key="1">
    <citation type="journal article" date="2016" name="Nat. Commun.">
        <title>Thousands of microbial genomes shed light on interconnected biogeochemical processes in an aquifer system.</title>
        <authorList>
            <person name="Anantharaman K."/>
            <person name="Brown C.T."/>
            <person name="Hug L.A."/>
            <person name="Sharon I."/>
            <person name="Castelle C.J."/>
            <person name="Probst A.J."/>
            <person name="Thomas B.C."/>
            <person name="Singh A."/>
            <person name="Wilkins M.J."/>
            <person name="Karaoz U."/>
            <person name="Brodie E.L."/>
            <person name="Williams K.H."/>
            <person name="Hubbard S.S."/>
            <person name="Banfield J.F."/>
        </authorList>
    </citation>
    <scope>NUCLEOTIDE SEQUENCE [LARGE SCALE GENOMIC DNA]</scope>
</reference>
<evidence type="ECO:0000256" key="1">
    <source>
        <dbReference type="SAM" id="Phobius"/>
    </source>
</evidence>
<keyword evidence="1" id="KW-0472">Membrane</keyword>
<sequence length="61" mass="7084">MVILESIIILYFLFGFFYALYILLFAGDAWYWFPINMLGGPVVVIMIVLKTLRGKKIPLLK</sequence>
<keyword evidence="1" id="KW-0812">Transmembrane</keyword>
<organism evidence="2 3">
    <name type="scientific">candidate division WWE3 bacterium RIFCSPHIGHO2_02_FULL_38_14</name>
    <dbReference type="NCBI Taxonomy" id="1802620"/>
    <lineage>
        <taxon>Bacteria</taxon>
        <taxon>Katanobacteria</taxon>
    </lineage>
</organism>
<gene>
    <name evidence="2" type="ORF">A3D91_03295</name>
</gene>
<protein>
    <submittedName>
        <fullName evidence="2">Uncharacterized protein</fullName>
    </submittedName>
</protein>
<accession>A0A1F4V6P0</accession>
<name>A0A1F4V6P0_UNCKA</name>
<feature type="transmembrane region" description="Helical" evidence="1">
    <location>
        <begin position="31"/>
        <end position="52"/>
    </location>
</feature>
<feature type="transmembrane region" description="Helical" evidence="1">
    <location>
        <begin position="7"/>
        <end position="25"/>
    </location>
</feature>
<evidence type="ECO:0000313" key="3">
    <source>
        <dbReference type="Proteomes" id="UP000178127"/>
    </source>
</evidence>
<keyword evidence="1" id="KW-1133">Transmembrane helix</keyword>
<dbReference type="AlphaFoldDB" id="A0A1F4V6P0"/>
<dbReference type="STRING" id="1802620.A3D91_03295"/>
<dbReference type="Proteomes" id="UP000178127">
    <property type="component" value="Unassembled WGS sequence"/>
</dbReference>
<evidence type="ECO:0000313" key="2">
    <source>
        <dbReference type="EMBL" id="OGC52670.1"/>
    </source>
</evidence>
<dbReference type="EMBL" id="MEVD01000022">
    <property type="protein sequence ID" value="OGC52670.1"/>
    <property type="molecule type" value="Genomic_DNA"/>
</dbReference>